<dbReference type="PANTHER" id="PTHR46328">
    <property type="entry name" value="FAR-RED IMPAIRED RESPONSIVE (FAR1) FAMILY PROTEIN-RELATED"/>
    <property type="match status" value="1"/>
</dbReference>
<evidence type="ECO:0000259" key="2">
    <source>
        <dbReference type="Pfam" id="PF03101"/>
    </source>
</evidence>
<feature type="domain" description="FAR1" evidence="2">
    <location>
        <begin position="67"/>
        <end position="133"/>
    </location>
</feature>
<evidence type="ECO:0000313" key="4">
    <source>
        <dbReference type="Proteomes" id="UP000289738"/>
    </source>
</evidence>
<protein>
    <recommendedName>
        <fullName evidence="2">FAR1 domain-containing protein</fullName>
    </recommendedName>
</protein>
<accession>A0A445A541</accession>
<dbReference type="InterPro" id="IPR004330">
    <property type="entry name" value="FAR1_DNA_bnd_dom"/>
</dbReference>
<reference evidence="3 4" key="1">
    <citation type="submission" date="2019-01" db="EMBL/GenBank/DDBJ databases">
        <title>Sequencing of cultivated peanut Arachis hypogaea provides insights into genome evolution and oil improvement.</title>
        <authorList>
            <person name="Chen X."/>
        </authorList>
    </citation>
    <scope>NUCLEOTIDE SEQUENCE [LARGE SCALE GENOMIC DNA]</scope>
    <source>
        <strain evidence="4">cv. Fuhuasheng</strain>
        <tissue evidence="3">Leaves</tissue>
    </source>
</reference>
<comment type="caution">
    <text evidence="3">The sequence shown here is derived from an EMBL/GenBank/DDBJ whole genome shotgun (WGS) entry which is preliminary data.</text>
</comment>
<sequence>MMNGTTTKALSAIRAVNPGEKSVGGAVDGNRSAGADDMTEGGLSRPVGAQDFLGKEFATEEDAYAAYKEFAKLRGFGVRKDVACVNGVLIRRDFFCHRQGTRHPKHYDRPEGVSEERLESRMDCKAKLNIYYDMQHSVLERVFLLTYTPQQLH</sequence>
<proteinExistence type="predicted"/>
<evidence type="ECO:0000256" key="1">
    <source>
        <dbReference type="SAM" id="MobiDB-lite"/>
    </source>
</evidence>
<dbReference type="Pfam" id="PF03101">
    <property type="entry name" value="FAR1"/>
    <property type="match status" value="1"/>
</dbReference>
<keyword evidence="4" id="KW-1185">Reference proteome</keyword>
<dbReference type="Proteomes" id="UP000289738">
    <property type="component" value="Chromosome B03"/>
</dbReference>
<organism evidence="3 4">
    <name type="scientific">Arachis hypogaea</name>
    <name type="common">Peanut</name>
    <dbReference type="NCBI Taxonomy" id="3818"/>
    <lineage>
        <taxon>Eukaryota</taxon>
        <taxon>Viridiplantae</taxon>
        <taxon>Streptophyta</taxon>
        <taxon>Embryophyta</taxon>
        <taxon>Tracheophyta</taxon>
        <taxon>Spermatophyta</taxon>
        <taxon>Magnoliopsida</taxon>
        <taxon>eudicotyledons</taxon>
        <taxon>Gunneridae</taxon>
        <taxon>Pentapetalae</taxon>
        <taxon>rosids</taxon>
        <taxon>fabids</taxon>
        <taxon>Fabales</taxon>
        <taxon>Fabaceae</taxon>
        <taxon>Papilionoideae</taxon>
        <taxon>50 kb inversion clade</taxon>
        <taxon>dalbergioids sensu lato</taxon>
        <taxon>Dalbergieae</taxon>
        <taxon>Pterocarpus clade</taxon>
        <taxon>Arachis</taxon>
    </lineage>
</organism>
<evidence type="ECO:0000313" key="3">
    <source>
        <dbReference type="EMBL" id="RYR21547.1"/>
    </source>
</evidence>
<gene>
    <name evidence="3" type="ORF">Ahy_B03g066854</name>
</gene>
<feature type="region of interest" description="Disordered" evidence="1">
    <location>
        <begin position="21"/>
        <end position="41"/>
    </location>
</feature>
<name>A0A445A541_ARAHY</name>
<dbReference type="EMBL" id="SDMP01000013">
    <property type="protein sequence ID" value="RYR21547.1"/>
    <property type="molecule type" value="Genomic_DNA"/>
</dbReference>
<dbReference type="AlphaFoldDB" id="A0A445A541"/>